<dbReference type="AlphaFoldDB" id="A0A6V8MKG2"/>
<evidence type="ECO:0000313" key="3">
    <source>
        <dbReference type="Proteomes" id="UP000556026"/>
    </source>
</evidence>
<feature type="signal peptide" evidence="1">
    <location>
        <begin position="1"/>
        <end position="23"/>
    </location>
</feature>
<evidence type="ECO:0000313" key="2">
    <source>
        <dbReference type="EMBL" id="GFO60478.1"/>
    </source>
</evidence>
<dbReference type="RefSeq" id="WP_183355294.1">
    <property type="nucleotide sequence ID" value="NZ_BLXX01000008.1"/>
</dbReference>
<proteinExistence type="predicted"/>
<protein>
    <recommendedName>
        <fullName evidence="4">Outer membrane channel protein</fullName>
    </recommendedName>
</protein>
<evidence type="ECO:0008006" key="4">
    <source>
        <dbReference type="Google" id="ProtNLM"/>
    </source>
</evidence>
<comment type="caution">
    <text evidence="2">The sequence shown here is derived from an EMBL/GenBank/DDBJ whole genome shotgun (WGS) entry which is preliminary data.</text>
</comment>
<keyword evidence="1" id="KW-0732">Signal</keyword>
<accession>A0A6V8MKG2</accession>
<sequence length="446" mass="49033">MKRTLCRVFSAVSLLGLPALAGAAETSVDSTTILRIEQRDNGSQKDTFLPATEFLSLDATRLADGNLSFHFYGWGRVDLIDKSFNDDRAAGSLTYGYLKYRFKQANADIRLGRQFIHDGINNEQVDGVSAHSDLPYGFGISAFGGANVHTARIFGENSDGKGDGIAGGRINYRLGGMLELGASGVYESKAPTLQQHTSGNHRLIGGDVWFSPHKVLEVMGHTTYNTETSHVAEHSYLINIKPVQHLVLTGEFNEQNDRSYQYSWAMFSGTALHATPNGPLVDAGDTSRNYGGRASYQIAKLVEISGDYKHYKRVAGNANRYGGDLKMGFFDNMLRAGGSYHYLDAGPGFAITPNPSGSYHEMRAWGMFDSKSFTGAVDFIDYLFKERVFNEKQAWEVLGSLGYHLTPQLFLSGDVSYGRNPDFSEETRGLVRLTYNTTFSTAGGKK</sequence>
<dbReference type="EMBL" id="BLXX01000008">
    <property type="protein sequence ID" value="GFO60478.1"/>
    <property type="molecule type" value="Genomic_DNA"/>
</dbReference>
<feature type="chain" id="PRO_5028135967" description="Outer membrane channel protein" evidence="1">
    <location>
        <begin position="24"/>
        <end position="446"/>
    </location>
</feature>
<name>A0A6V8MKG2_9BACT</name>
<gene>
    <name evidence="2" type="ORF">GMST_28030</name>
</gene>
<reference evidence="3" key="1">
    <citation type="submission" date="2020-06" db="EMBL/GenBank/DDBJ databases">
        <title>Draft genomic sequence of Geomonas sp. Red330.</title>
        <authorList>
            <person name="Itoh H."/>
            <person name="Zhenxing X."/>
            <person name="Ushijima N."/>
            <person name="Masuda Y."/>
            <person name="Shiratori Y."/>
            <person name="Senoo K."/>
        </authorList>
    </citation>
    <scope>NUCLEOTIDE SEQUENCE [LARGE SCALE GENOMIC DNA]</scope>
    <source>
        <strain evidence="3">Red330</strain>
    </source>
</reference>
<organism evidence="2 3">
    <name type="scientific">Geomonas silvestris</name>
    <dbReference type="NCBI Taxonomy" id="2740184"/>
    <lineage>
        <taxon>Bacteria</taxon>
        <taxon>Pseudomonadati</taxon>
        <taxon>Thermodesulfobacteriota</taxon>
        <taxon>Desulfuromonadia</taxon>
        <taxon>Geobacterales</taxon>
        <taxon>Geobacteraceae</taxon>
        <taxon>Geomonas</taxon>
    </lineage>
</organism>
<dbReference type="Proteomes" id="UP000556026">
    <property type="component" value="Unassembled WGS sequence"/>
</dbReference>
<keyword evidence="3" id="KW-1185">Reference proteome</keyword>
<evidence type="ECO:0000256" key="1">
    <source>
        <dbReference type="SAM" id="SignalP"/>
    </source>
</evidence>